<comment type="caution">
    <text evidence="2">The sequence shown here is derived from an EMBL/GenBank/DDBJ whole genome shotgun (WGS) entry which is preliminary data.</text>
</comment>
<proteinExistence type="predicted"/>
<keyword evidence="1" id="KW-0812">Transmembrane</keyword>
<dbReference type="AlphaFoldDB" id="A0A7X5BT13"/>
<sequence length="333" mass="36444">MHSHLRRRRQKARGQSIVEAALGVTLFITILVFGIHFAEVGFLSLKVQEAAVSALWNGTHGEMHDIPVDYGSAHDSMQRAGEDAQARYADFNGLSSVNHGDTITQVFTRGSDLRVNCSRNGGLDWNGPVLTRLVYRDEGGTACTSQANLSSWNIPTRFLDQSSETGLYNEQHQDAANANIQVCGIGRAVGGTCRGRFSMLVDDWGLSNEVESSTCLLFQDMAVPCTNVPFYSATKLVYEPTTLPIPTFASFLAMDALFFNPLPPLVLMQRENTFWMSAAGEESNFMQYFMKPAALGNLWNTTPGAMIGITTPHYGLGYLDRTGNGGCFLGKDC</sequence>
<name>A0A7X5BT13_9BACT</name>
<dbReference type="RefSeq" id="WP_139917522.1">
    <property type="nucleotide sequence ID" value="NZ_CBCSLE010000038.1"/>
</dbReference>
<dbReference type="Proteomes" id="UP000537825">
    <property type="component" value="Unassembled WGS sequence"/>
</dbReference>
<keyword evidence="1" id="KW-1133">Transmembrane helix</keyword>
<feature type="transmembrane region" description="Helical" evidence="1">
    <location>
        <begin position="20"/>
        <end position="38"/>
    </location>
</feature>
<evidence type="ECO:0000313" key="2">
    <source>
        <dbReference type="EMBL" id="NBC42735.1"/>
    </source>
</evidence>
<evidence type="ECO:0000256" key="1">
    <source>
        <dbReference type="SAM" id="Phobius"/>
    </source>
</evidence>
<keyword evidence="1" id="KW-0472">Membrane</keyword>
<accession>A0A7X5BT13</accession>
<keyword evidence="3" id="KW-1185">Reference proteome</keyword>
<gene>
    <name evidence="2" type="ORF">GTZ93_23320</name>
</gene>
<evidence type="ECO:0000313" key="3">
    <source>
        <dbReference type="Proteomes" id="UP000537825"/>
    </source>
</evidence>
<organism evidence="2 3">
    <name type="scientific">Corallococcus exiguus</name>
    <dbReference type="NCBI Taxonomy" id="83462"/>
    <lineage>
        <taxon>Bacteria</taxon>
        <taxon>Pseudomonadati</taxon>
        <taxon>Myxococcota</taxon>
        <taxon>Myxococcia</taxon>
        <taxon>Myxococcales</taxon>
        <taxon>Cystobacterineae</taxon>
        <taxon>Myxococcaceae</taxon>
        <taxon>Corallococcus</taxon>
    </lineage>
</organism>
<reference evidence="2 3" key="1">
    <citation type="submission" date="2020-01" db="EMBL/GenBank/DDBJ databases">
        <title>The draft genome sequence of Corallococcus exiguus DSM 14696.</title>
        <authorList>
            <person name="Zhang X."/>
            <person name="Zhu H."/>
        </authorList>
    </citation>
    <scope>NUCLEOTIDE SEQUENCE [LARGE SCALE GENOMIC DNA]</scope>
    <source>
        <strain evidence="2 3">DSM 14696</strain>
    </source>
</reference>
<protein>
    <submittedName>
        <fullName evidence="2">Pilus assembly protein</fullName>
    </submittedName>
</protein>
<dbReference type="EMBL" id="JAAAPK010000005">
    <property type="protein sequence ID" value="NBC42735.1"/>
    <property type="molecule type" value="Genomic_DNA"/>
</dbReference>